<keyword evidence="2 4" id="KW-0547">Nucleotide-binding</keyword>
<feature type="compositionally biased region" description="Basic and acidic residues" evidence="5">
    <location>
        <begin position="332"/>
        <end position="353"/>
    </location>
</feature>
<evidence type="ECO:0000256" key="3">
    <source>
        <dbReference type="ARBA" id="ARBA00023134"/>
    </source>
</evidence>
<dbReference type="Pfam" id="PF04670">
    <property type="entry name" value="Gtr1_RagA"/>
    <property type="match status" value="1"/>
</dbReference>
<dbReference type="PANTHER" id="PTHR11259">
    <property type="entry name" value="RAS-RELATED GTP BINDING RAG/GTR YEAST"/>
    <property type="match status" value="1"/>
</dbReference>
<feature type="region of interest" description="Disordered" evidence="5">
    <location>
        <begin position="332"/>
        <end position="364"/>
    </location>
</feature>
<evidence type="ECO:0000256" key="1">
    <source>
        <dbReference type="ARBA" id="ARBA00007756"/>
    </source>
</evidence>
<evidence type="ECO:0000313" key="6">
    <source>
        <dbReference type="EMBL" id="PSK36565.1"/>
    </source>
</evidence>
<dbReference type="OrthoDB" id="10020193at2759"/>
<comment type="subunit">
    <text evidence="4">Component of the GSE complex.</text>
</comment>
<dbReference type="InterPro" id="IPR027417">
    <property type="entry name" value="P-loop_NTPase"/>
</dbReference>
<dbReference type="GO" id="GO:1990131">
    <property type="term" value="C:Gtr1-Gtr2 GTPase complex"/>
    <property type="evidence" value="ECO:0007669"/>
    <property type="project" value="UniProtKB-UniRule"/>
</dbReference>
<dbReference type="Proteomes" id="UP000243723">
    <property type="component" value="Unassembled WGS sequence"/>
</dbReference>
<dbReference type="GO" id="GO:0009267">
    <property type="term" value="P:cellular response to starvation"/>
    <property type="evidence" value="ECO:0007669"/>
    <property type="project" value="TreeGrafter"/>
</dbReference>
<evidence type="ECO:0000256" key="4">
    <source>
        <dbReference type="RuleBase" id="RU367014"/>
    </source>
</evidence>
<dbReference type="AlphaFoldDB" id="A0A2P7YKV2"/>
<dbReference type="GO" id="GO:0003924">
    <property type="term" value="F:GTPase activity"/>
    <property type="evidence" value="ECO:0007669"/>
    <property type="project" value="UniProtKB-UniRule"/>
</dbReference>
<dbReference type="CDD" id="cd11384">
    <property type="entry name" value="RagA_like"/>
    <property type="match status" value="1"/>
</dbReference>
<protein>
    <recommendedName>
        <fullName evidence="4">GTP-binding protein</fullName>
    </recommendedName>
</protein>
<dbReference type="Gene3D" id="3.40.50.300">
    <property type="entry name" value="P-loop containing nucleotide triphosphate hydrolases"/>
    <property type="match status" value="1"/>
</dbReference>
<accession>A0A2P7YKV2</accession>
<keyword evidence="7" id="KW-1185">Reference proteome</keyword>
<evidence type="ECO:0000256" key="5">
    <source>
        <dbReference type="SAM" id="MobiDB-lite"/>
    </source>
</evidence>
<organism evidence="6 7">
    <name type="scientific">Elsinoe australis</name>
    <dbReference type="NCBI Taxonomy" id="40998"/>
    <lineage>
        <taxon>Eukaryota</taxon>
        <taxon>Fungi</taxon>
        <taxon>Dikarya</taxon>
        <taxon>Ascomycota</taxon>
        <taxon>Pezizomycotina</taxon>
        <taxon>Dothideomycetes</taxon>
        <taxon>Dothideomycetidae</taxon>
        <taxon>Myriangiales</taxon>
        <taxon>Elsinoaceae</taxon>
        <taxon>Elsinoe</taxon>
    </lineage>
</organism>
<evidence type="ECO:0000256" key="2">
    <source>
        <dbReference type="ARBA" id="ARBA00022741"/>
    </source>
</evidence>
<dbReference type="SUPFAM" id="SSF52540">
    <property type="entry name" value="P-loop containing nucleoside triphosphate hydrolases"/>
    <property type="match status" value="1"/>
</dbReference>
<dbReference type="STRING" id="40998.A0A2P7YKV2"/>
<dbReference type="EMBL" id="NHZQ01000419">
    <property type="protein sequence ID" value="PSK36565.1"/>
    <property type="molecule type" value="Genomic_DNA"/>
</dbReference>
<keyword evidence="3 4" id="KW-0342">GTP-binding</keyword>
<reference evidence="6 7" key="1">
    <citation type="submission" date="2017-05" db="EMBL/GenBank/DDBJ databases">
        <title>Draft genome sequence of Elsinoe australis.</title>
        <authorList>
            <person name="Cheng Q."/>
        </authorList>
    </citation>
    <scope>NUCLEOTIDE SEQUENCE [LARGE SCALE GENOMIC DNA]</scope>
    <source>
        <strain evidence="6 7">NL1</strain>
    </source>
</reference>
<dbReference type="InterPro" id="IPR039397">
    <property type="entry name" value="RagA/B"/>
</dbReference>
<gene>
    <name evidence="6" type="ORF">B9Z65_1748</name>
</gene>
<comment type="function">
    <text evidence="4">GTPase involved in activation of the TORC1 signaling pathway, which promotes growth and represses autophagy in nutrient-rich conditions.</text>
</comment>
<dbReference type="GO" id="GO:1904263">
    <property type="term" value="P:positive regulation of TORC1 signaling"/>
    <property type="evidence" value="ECO:0007669"/>
    <property type="project" value="TreeGrafter"/>
</dbReference>
<comment type="caution">
    <text evidence="6">The sequence shown here is derived from an EMBL/GenBank/DDBJ whole genome shotgun (WGS) entry which is preliminary data.</text>
</comment>
<dbReference type="GO" id="GO:0005634">
    <property type="term" value="C:nucleus"/>
    <property type="evidence" value="ECO:0007669"/>
    <property type="project" value="TreeGrafter"/>
</dbReference>
<dbReference type="GO" id="GO:0005525">
    <property type="term" value="F:GTP binding"/>
    <property type="evidence" value="ECO:0007669"/>
    <property type="project" value="UniProtKB-UniRule"/>
</dbReference>
<dbReference type="FunFam" id="3.40.50.300:FF:000488">
    <property type="entry name" value="Small monomeric GTPase (Gtr1)"/>
    <property type="match status" value="1"/>
</dbReference>
<evidence type="ECO:0000313" key="7">
    <source>
        <dbReference type="Proteomes" id="UP000243723"/>
    </source>
</evidence>
<name>A0A2P7YKV2_9PEZI</name>
<dbReference type="PANTHER" id="PTHR11259:SF1">
    <property type="entry name" value="RAS-RELATED GTP-BINDING PROTEIN"/>
    <property type="match status" value="1"/>
</dbReference>
<sequence>MSSHLPKRHKNRKVLLMGKSGAGKSSMRSIIFSNYVAKDVRRLGATIDVEHSNIRFMGNLTLNLWDCGGQDGFTESYLTNQRSHVFSAVAVLIFVFDVESREFNADLVNFASIITALREHTPNARIFVLIHKMDLIAPDKKEIVFAHRSQEIRRVGMENGFGGNVPGAGREVEFWGTSIWDQSLFKAWTQVIYHLVPNAGSIEGLLNQMAEIINAHELVLYERTTCLTVTHVSRSYEETGNPFKDRFEKLSSILKSHKQSIAKHTGLPAGSANFAELQIKTGRFMFFITRLTENTNLAVVLPPGEAYFNAARVNIMLSRGRFEELDINAKSSRTEAQRTLEMTKELDDNRRMEGSTSSLERGHG</sequence>
<comment type="similarity">
    <text evidence="1 4">Belongs to the GTR/RAG GTP-binding protein family.</text>
</comment>
<feature type="compositionally biased region" description="Polar residues" evidence="5">
    <location>
        <begin position="354"/>
        <end position="364"/>
    </location>
</feature>
<dbReference type="GO" id="GO:0010507">
    <property type="term" value="P:negative regulation of autophagy"/>
    <property type="evidence" value="ECO:0007669"/>
    <property type="project" value="TreeGrafter"/>
</dbReference>
<dbReference type="Gene3D" id="3.30.450.190">
    <property type="match status" value="1"/>
</dbReference>
<dbReference type="GO" id="GO:0000329">
    <property type="term" value="C:fungal-type vacuole membrane"/>
    <property type="evidence" value="ECO:0007669"/>
    <property type="project" value="TreeGrafter"/>
</dbReference>
<proteinExistence type="inferred from homology"/>
<dbReference type="InterPro" id="IPR006762">
    <property type="entry name" value="Gtr1_RagA"/>
</dbReference>